<sequence>SSLLVYWINCSAVCL</sequence>
<evidence type="ECO:0000313" key="3">
    <source>
        <dbReference type="Proteomes" id="UP000029867"/>
    </source>
</evidence>
<accession>A0A099NNG2</accession>
<evidence type="ECO:0000313" key="1">
    <source>
        <dbReference type="EMBL" id="KGK34337.1"/>
    </source>
</evidence>
<reference evidence="2" key="2">
    <citation type="submission" date="2014-08" db="EMBL/GenBank/DDBJ databases">
        <title>Exploiting Issatchenkia orientalis SD108 for Succinic Acid Production.</title>
        <authorList>
            <person name="Xiao H."/>
            <person name="Shao Z."/>
            <person name="Jiang Y."/>
            <person name="Dole S."/>
            <person name="Zhao H."/>
        </authorList>
    </citation>
    <scope>NUCLEOTIDE SEQUENCE [LARGE SCALE GENOMIC DNA]</scope>
    <source>
        <strain evidence="2">SD108</strain>
    </source>
</reference>
<proteinExistence type="predicted"/>
<organism evidence="2 3">
    <name type="scientific">Pichia kudriavzevii</name>
    <name type="common">Yeast</name>
    <name type="synonym">Issatchenkia orientalis</name>
    <dbReference type="NCBI Taxonomy" id="4909"/>
    <lineage>
        <taxon>Eukaryota</taxon>
        <taxon>Fungi</taxon>
        <taxon>Dikarya</taxon>
        <taxon>Ascomycota</taxon>
        <taxon>Saccharomycotina</taxon>
        <taxon>Pichiomycetes</taxon>
        <taxon>Pichiales</taxon>
        <taxon>Pichiaceae</taxon>
        <taxon>Pichia</taxon>
    </lineage>
</organism>
<comment type="caution">
    <text evidence="2">The sequence shown here is derived from an EMBL/GenBank/DDBJ whole genome shotgun (WGS) entry which is preliminary data.</text>
</comment>
<name>A0A099NNG2_PICKU</name>
<gene>
    <name evidence="2" type="ORF">JL09_g6515</name>
    <name evidence="1" type="ORF">JL09_g6516</name>
</gene>
<dbReference type="EMBL" id="JQFK01001755">
    <property type="protein sequence ID" value="KGK34338.1"/>
    <property type="molecule type" value="Genomic_DNA"/>
</dbReference>
<dbReference type="HOGENOM" id="CLU_3434860_0_0_1"/>
<feature type="non-terminal residue" evidence="2">
    <location>
        <position position="1"/>
    </location>
</feature>
<dbReference type="Proteomes" id="UP000029867">
    <property type="component" value="Unassembled WGS sequence"/>
</dbReference>
<feature type="non-terminal residue" evidence="2">
    <location>
        <position position="15"/>
    </location>
</feature>
<protein>
    <submittedName>
        <fullName evidence="2">Uncharacterized protein</fullName>
    </submittedName>
</protein>
<evidence type="ECO:0000313" key="2">
    <source>
        <dbReference type="EMBL" id="KGK34338.1"/>
    </source>
</evidence>
<dbReference type="EMBL" id="JQFK01001756">
    <property type="protein sequence ID" value="KGK34337.1"/>
    <property type="molecule type" value="Genomic_DNA"/>
</dbReference>
<reference evidence="3" key="1">
    <citation type="journal article" date="2014" name="Microb. Cell Fact.">
        <title>Exploiting Issatchenkia orientalis SD108 for succinic acid production.</title>
        <authorList>
            <person name="Xiao H."/>
            <person name="Shao Z."/>
            <person name="Jiang Y."/>
            <person name="Dole S."/>
            <person name="Zhao H."/>
        </authorList>
    </citation>
    <scope>NUCLEOTIDE SEQUENCE [LARGE SCALE GENOMIC DNA]</scope>
    <source>
        <strain evidence="3">SD108</strain>
    </source>
</reference>